<feature type="domain" description="SH3b" evidence="2">
    <location>
        <begin position="44"/>
        <end position="114"/>
    </location>
</feature>
<dbReference type="EMBL" id="CP022572">
    <property type="protein sequence ID" value="AZU63990.1"/>
    <property type="molecule type" value="Genomic_DNA"/>
</dbReference>
<evidence type="ECO:0000313" key="3">
    <source>
        <dbReference type="EMBL" id="AZU63990.1"/>
    </source>
</evidence>
<reference evidence="3 4" key="1">
    <citation type="submission" date="2017-07" db="EMBL/GenBank/DDBJ databases">
        <title>The complete genome sequence of Bacillus mesonae strain H20-5, an efficient strain improving plant abiotic stress resistance.</title>
        <authorList>
            <person name="Kim S.Y."/>
            <person name="Song H."/>
            <person name="Sang M.K."/>
            <person name="Weon H.-Y."/>
            <person name="Song J."/>
        </authorList>
    </citation>
    <scope>NUCLEOTIDE SEQUENCE [LARGE SCALE GENOMIC DNA]</scope>
    <source>
        <strain evidence="3 4">H20-5</strain>
    </source>
</reference>
<organism evidence="3 4">
    <name type="scientific">Neobacillus mesonae</name>
    <dbReference type="NCBI Taxonomy" id="1193713"/>
    <lineage>
        <taxon>Bacteria</taxon>
        <taxon>Bacillati</taxon>
        <taxon>Bacillota</taxon>
        <taxon>Bacilli</taxon>
        <taxon>Bacillales</taxon>
        <taxon>Bacillaceae</taxon>
        <taxon>Neobacillus</taxon>
    </lineage>
</organism>
<dbReference type="KEGG" id="nmk:CHR53_23550"/>
<dbReference type="Pfam" id="PF08239">
    <property type="entry name" value="SH3_3"/>
    <property type="match status" value="3"/>
</dbReference>
<dbReference type="AlphaFoldDB" id="A0A3Q9R1F8"/>
<dbReference type="Proteomes" id="UP000282892">
    <property type="component" value="Chromosome"/>
</dbReference>
<evidence type="ECO:0000259" key="2">
    <source>
        <dbReference type="PROSITE" id="PS51781"/>
    </source>
</evidence>
<keyword evidence="4" id="KW-1185">Reference proteome</keyword>
<keyword evidence="1" id="KW-0732">Signal</keyword>
<dbReference type="InterPro" id="IPR052354">
    <property type="entry name" value="Cell_Wall_Dynamics_Protein"/>
</dbReference>
<sequence>MKKMGKVVVLSTGLLLGSLSTSTTIPLLSNNIHYAGAASLVKFSKTSYQTTANLKLRTGSSPKTKTILTIPKGKIVTSSQKLGSWYKVSYTYKSKGKNVTKNGWVSGAYLKKKSSGITKSSVTKTLSITKTNYLTTDNVNLRSGASTNKKVVVTVKKGKAVTAYQKDGKWYKVKYTYTSKGQKNTKYGWVIRDYLKEYNQYTQTLGTYYFTKKTVKLYSGPNTQKALVSVPSQNGLYSTQKVINSIGQTWYRVSYNGKYYYVYSGDVSKVSVKTFAKKDFQVKASTYVYASYGSVYNKLLLLPKGTIISTAKTIGDWAAVTYNGKTGYLLLSYLQNAPDKITTEPTEKPADNPIEKPAAVTGEEKSYLVTADLNMRKDGEGSTILITIPKGTTVTSSKQLNDDWYQVTYGGKTGYVYKGYLKQFELTDYRFIDLRTKSTVSAQQINAYIAANYKYTSNYKKLGIASILLNKGQAFIDAGNKYRVNALYLAAHAIHESGFGTSNISIGKMNLFGYGAYDATPFVGAYRFSTVEQCINYVAQKMKADYLNPNGKHFEGAMLGYRTNDAKGTRVASKSIGMNYWYASDGNWGSKIANHMQKIMAFNKSIYENPKIDARYFTLPGIPAGGDQFPAGIQVIAKKDLSSVIKTGTIFTMLEKTNDFTVKVLVNGKQYSLSNISFSEYNKYISAINLGRVSGASTLNVRSTADTKSDDNIIAKLKLNQYVSLSLDKKNNVIMDSTKNWYQVNLANGKTGWVNKTYIIKELQ</sequence>
<dbReference type="SMART" id="SM00047">
    <property type="entry name" value="LYZ2"/>
    <property type="match status" value="1"/>
</dbReference>
<dbReference type="SUPFAM" id="SSF50044">
    <property type="entry name" value="SH3-domain"/>
    <property type="match status" value="1"/>
</dbReference>
<feature type="domain" description="SH3b" evidence="2">
    <location>
        <begin position="129"/>
        <end position="192"/>
    </location>
</feature>
<dbReference type="Gene3D" id="1.10.530.10">
    <property type="match status" value="1"/>
</dbReference>
<evidence type="ECO:0000313" key="4">
    <source>
        <dbReference type="Proteomes" id="UP000282892"/>
    </source>
</evidence>
<dbReference type="PROSITE" id="PS51781">
    <property type="entry name" value="SH3B"/>
    <property type="match status" value="4"/>
</dbReference>
<dbReference type="InterPro" id="IPR036028">
    <property type="entry name" value="SH3-like_dom_sf"/>
</dbReference>
<dbReference type="Gene3D" id="2.30.30.40">
    <property type="entry name" value="SH3 Domains"/>
    <property type="match status" value="5"/>
</dbReference>
<feature type="chain" id="PRO_5038982057" description="SH3b domain-containing protein" evidence="1">
    <location>
        <begin position="23"/>
        <end position="764"/>
    </location>
</feature>
<dbReference type="PANTHER" id="PTHR34408">
    <property type="entry name" value="FAMILY PROTEIN, PUTATIVE-RELATED"/>
    <property type="match status" value="1"/>
</dbReference>
<feature type="signal peptide" evidence="1">
    <location>
        <begin position="1"/>
        <end position="22"/>
    </location>
</feature>
<dbReference type="Pfam" id="PF01832">
    <property type="entry name" value="Glucosaminidase"/>
    <property type="match status" value="1"/>
</dbReference>
<feature type="domain" description="SH3b" evidence="2">
    <location>
        <begin position="688"/>
        <end position="763"/>
    </location>
</feature>
<dbReference type="SMART" id="SM00287">
    <property type="entry name" value="SH3b"/>
    <property type="match status" value="6"/>
</dbReference>
<name>A0A3Q9R1F8_9BACI</name>
<feature type="domain" description="SH3b" evidence="2">
    <location>
        <begin position="364"/>
        <end position="425"/>
    </location>
</feature>
<protein>
    <recommendedName>
        <fullName evidence="2">SH3b domain-containing protein</fullName>
    </recommendedName>
</protein>
<gene>
    <name evidence="3" type="ORF">CHR53_23550</name>
</gene>
<evidence type="ECO:0000256" key="1">
    <source>
        <dbReference type="SAM" id="SignalP"/>
    </source>
</evidence>
<dbReference type="GO" id="GO:0004040">
    <property type="term" value="F:amidase activity"/>
    <property type="evidence" value="ECO:0007669"/>
    <property type="project" value="InterPro"/>
</dbReference>
<dbReference type="InterPro" id="IPR002901">
    <property type="entry name" value="MGlyc_endo_b_GlcNAc-like_dom"/>
</dbReference>
<accession>A0A3Q9R1F8</accession>
<proteinExistence type="predicted"/>
<dbReference type="InterPro" id="IPR003646">
    <property type="entry name" value="SH3-like_bac-type"/>
</dbReference>